<evidence type="ECO:0000313" key="3">
    <source>
        <dbReference type="Proteomes" id="UP000625711"/>
    </source>
</evidence>
<evidence type="ECO:0000313" key="2">
    <source>
        <dbReference type="EMBL" id="KAF7263339.1"/>
    </source>
</evidence>
<comment type="caution">
    <text evidence="2">The sequence shown here is derived from an EMBL/GenBank/DDBJ whole genome shotgun (WGS) entry which is preliminary data.</text>
</comment>
<accession>A0A834M337</accession>
<gene>
    <name evidence="2" type="ORF">GWI33_002779</name>
</gene>
<feature type="region of interest" description="Disordered" evidence="1">
    <location>
        <begin position="7"/>
        <end position="33"/>
    </location>
</feature>
<reference evidence="2" key="1">
    <citation type="submission" date="2020-08" db="EMBL/GenBank/DDBJ databases">
        <title>Genome sequencing and assembly of the red palm weevil Rhynchophorus ferrugineus.</title>
        <authorList>
            <person name="Dias G.B."/>
            <person name="Bergman C.M."/>
            <person name="Manee M."/>
        </authorList>
    </citation>
    <scope>NUCLEOTIDE SEQUENCE</scope>
    <source>
        <strain evidence="2">AA-2017</strain>
        <tissue evidence="2">Whole larva</tissue>
    </source>
</reference>
<organism evidence="2 3">
    <name type="scientific">Rhynchophorus ferrugineus</name>
    <name type="common">Red palm weevil</name>
    <name type="synonym">Curculio ferrugineus</name>
    <dbReference type="NCBI Taxonomy" id="354439"/>
    <lineage>
        <taxon>Eukaryota</taxon>
        <taxon>Metazoa</taxon>
        <taxon>Ecdysozoa</taxon>
        <taxon>Arthropoda</taxon>
        <taxon>Hexapoda</taxon>
        <taxon>Insecta</taxon>
        <taxon>Pterygota</taxon>
        <taxon>Neoptera</taxon>
        <taxon>Endopterygota</taxon>
        <taxon>Coleoptera</taxon>
        <taxon>Polyphaga</taxon>
        <taxon>Cucujiformia</taxon>
        <taxon>Curculionidae</taxon>
        <taxon>Dryophthorinae</taxon>
        <taxon>Rhynchophorus</taxon>
    </lineage>
</organism>
<keyword evidence="3" id="KW-1185">Reference proteome</keyword>
<proteinExistence type="predicted"/>
<dbReference type="EMBL" id="JAACXV010022107">
    <property type="protein sequence ID" value="KAF7263339.1"/>
    <property type="molecule type" value="Genomic_DNA"/>
</dbReference>
<dbReference type="Proteomes" id="UP000625711">
    <property type="component" value="Unassembled WGS sequence"/>
</dbReference>
<name>A0A834M337_RHYFE</name>
<feature type="non-terminal residue" evidence="2">
    <location>
        <position position="1"/>
    </location>
</feature>
<sequence>MLTVAAIAATSSSTPLTPVETTETTSTDSNAETFDSYSVHNLPAQLPDSIQLPNLEPAVPFYPPEPATYLRAPQF</sequence>
<dbReference type="AlphaFoldDB" id="A0A834M337"/>
<evidence type="ECO:0000256" key="1">
    <source>
        <dbReference type="SAM" id="MobiDB-lite"/>
    </source>
</evidence>
<protein>
    <submittedName>
        <fullName evidence="2">Uncharacterized protein</fullName>
    </submittedName>
</protein>